<dbReference type="Gene3D" id="3.40.1580.10">
    <property type="entry name" value="SMI1/KNR4-like"/>
    <property type="match status" value="1"/>
</dbReference>
<feature type="domain" description="Knr4/Smi1-like" evidence="1">
    <location>
        <begin position="24"/>
        <end position="164"/>
    </location>
</feature>
<dbReference type="SMART" id="SM00860">
    <property type="entry name" value="SMI1_KNR4"/>
    <property type="match status" value="1"/>
</dbReference>
<dbReference type="RefSeq" id="WP_258215106.1">
    <property type="nucleotide sequence ID" value="NZ_JANQBD010000015.1"/>
</dbReference>
<accession>A0ABT1YK13</accession>
<organism evidence="2 3">
    <name type="scientific">Paenibacillus radicis</name>
    <name type="common">ex Xue et al. 2023</name>
    <dbReference type="NCBI Taxonomy" id="2972489"/>
    <lineage>
        <taxon>Bacteria</taxon>
        <taxon>Bacillati</taxon>
        <taxon>Bacillota</taxon>
        <taxon>Bacilli</taxon>
        <taxon>Bacillales</taxon>
        <taxon>Paenibacillaceae</taxon>
        <taxon>Paenibacillus</taxon>
    </lineage>
</organism>
<dbReference type="InterPro" id="IPR018958">
    <property type="entry name" value="Knr4/Smi1-like_dom"/>
</dbReference>
<dbReference type="Proteomes" id="UP001300012">
    <property type="component" value="Unassembled WGS sequence"/>
</dbReference>
<evidence type="ECO:0000259" key="1">
    <source>
        <dbReference type="SMART" id="SM00860"/>
    </source>
</evidence>
<keyword evidence="3" id="KW-1185">Reference proteome</keyword>
<gene>
    <name evidence="2" type="ORF">NV381_20310</name>
</gene>
<dbReference type="SUPFAM" id="SSF160631">
    <property type="entry name" value="SMI1/KNR4-like"/>
    <property type="match status" value="1"/>
</dbReference>
<protein>
    <submittedName>
        <fullName evidence="2">SMI1/KNR4 family protein</fullName>
    </submittedName>
</protein>
<reference evidence="2 3" key="1">
    <citation type="submission" date="2022-08" db="EMBL/GenBank/DDBJ databases">
        <title>Paenibacillus endoradicis sp. nov., Paenibacillus radicibacter sp. nov and Paenibacillus pararadicis sp. nov., three cold-adapted plant growth-promoting bacteria isolated from root of Larix gmelinii in Great Khingan.</title>
        <authorList>
            <person name="Xue H."/>
        </authorList>
    </citation>
    <scope>NUCLEOTIDE SEQUENCE [LARGE SCALE GENOMIC DNA]</scope>
    <source>
        <strain evidence="2 3">N5-1-1-5</strain>
    </source>
</reference>
<dbReference type="InterPro" id="IPR037883">
    <property type="entry name" value="Knr4/Smi1-like_sf"/>
</dbReference>
<evidence type="ECO:0000313" key="3">
    <source>
        <dbReference type="Proteomes" id="UP001300012"/>
    </source>
</evidence>
<evidence type="ECO:0000313" key="2">
    <source>
        <dbReference type="EMBL" id="MCR8633529.1"/>
    </source>
</evidence>
<proteinExistence type="predicted"/>
<comment type="caution">
    <text evidence="2">The sequence shown here is derived from an EMBL/GenBank/DDBJ whole genome shotgun (WGS) entry which is preliminary data.</text>
</comment>
<dbReference type="Pfam" id="PF14568">
    <property type="entry name" value="SUKH_6"/>
    <property type="match status" value="1"/>
</dbReference>
<name>A0ABT1YK13_9BACL</name>
<sequence>MKSLGNIDLTDFWTESEYYTNSTPVNREMIENAERKLGYKLPKIYLELIRSKNGGTPKNTCYPTNKQTSWASDHIEITSINGLGGGLGIDSDDLGSQFMIEEWGYPDIGIVICSCPSAGHDAVMLDYSMAGKDGEPRVVHVDVEVLGDPEITFLAENFEVFIRGLDSAEQFEITGEELKDNKVVSVWICPEFEKLIKKSEG</sequence>
<dbReference type="EMBL" id="JANQBD010000015">
    <property type="protein sequence ID" value="MCR8633529.1"/>
    <property type="molecule type" value="Genomic_DNA"/>
</dbReference>